<dbReference type="Gene3D" id="3.90.350.10">
    <property type="entry name" value="Transposase Inhibitor Protein From Tn5, Chain A, domain 1"/>
    <property type="match status" value="1"/>
</dbReference>
<evidence type="ECO:0000313" key="2">
    <source>
        <dbReference type="EMBL" id="QFQ92402.1"/>
    </source>
</evidence>
<sequence length="449" mass="51653">MSTIQHSANDFHRSMKHFSKLVQLSHLLRRANIHKTRGVHVTDLFEWALGTIFARYSFERANPDPRFSTKTVRNCLNDARTNWQRLVLMVAIHLINYVAHFADSRRTQALIIDDSLFKREFSKRTELLSRVFDHDHGCYYKGFRALTLGWSDGNTFMPLNFALMSSSHAKNRISTSRVCDGRTLAARRRAQAQRKMNEVALDLVDDAIQAGTKAKFVLFDSWFTSPKMFAALLKRGLFGVGMLKRSEKVYFRYRKRQMNVKSLYQILRRSKWPAHDNYLYSPIVYFEVNGTSMPVKLVFVTNRANANQYLVLGTTKTNLRPEEIVQLYGRRWQIEGFFKVGKQYLQFDQTQVQNYDGLCGHMAMVMFGYDILALSQREAIDDRTLGDLFYDFGRPLPDIAVAQALQWLMQQLSGLGAQFAGAEQIIDGIFDQFMQTLPSNLAGLLGNAS</sequence>
<dbReference type="EMBL" id="CP045068">
    <property type="protein sequence ID" value="QFQ92402.1"/>
    <property type="molecule type" value="Genomic_DNA"/>
</dbReference>
<dbReference type="Pfam" id="PF13546">
    <property type="entry name" value="DDE_5"/>
    <property type="match status" value="1"/>
</dbReference>
<feature type="domain" description="Transposase IS701-like DDE" evidence="1">
    <location>
        <begin position="63"/>
        <end position="256"/>
    </location>
</feature>
<dbReference type="InterPro" id="IPR038721">
    <property type="entry name" value="IS701-like_DDE_dom"/>
</dbReference>
<evidence type="ECO:0000313" key="3">
    <source>
        <dbReference type="Proteomes" id="UP000388452"/>
    </source>
</evidence>
<dbReference type="AlphaFoldDB" id="A0A5P8JTX1"/>
<protein>
    <submittedName>
        <fullName evidence="2">Transposase</fullName>
    </submittedName>
</protein>
<gene>
    <name evidence="2" type="ORF">LM010_13695</name>
</gene>
<dbReference type="RefSeq" id="WP_082611674.1">
    <property type="nucleotide sequence ID" value="NZ_CP045068.1"/>
</dbReference>
<dbReference type="PANTHER" id="PTHR33627">
    <property type="entry name" value="TRANSPOSASE"/>
    <property type="match status" value="1"/>
</dbReference>
<dbReference type="SUPFAM" id="SSF53098">
    <property type="entry name" value="Ribonuclease H-like"/>
    <property type="match status" value="1"/>
</dbReference>
<name>A0A5P8JTX1_9LACO</name>
<dbReference type="InterPro" id="IPR012337">
    <property type="entry name" value="RNaseH-like_sf"/>
</dbReference>
<dbReference type="PANTHER" id="PTHR33627:SF1">
    <property type="entry name" value="TRANSPOSASE"/>
    <property type="match status" value="1"/>
</dbReference>
<accession>A0A5P8JTX1</accession>
<dbReference type="Proteomes" id="UP000388452">
    <property type="component" value="Chromosome"/>
</dbReference>
<proteinExistence type="predicted"/>
<organism evidence="2 3">
    <name type="scientific">Lacticaseibacillus manihotivorans</name>
    <dbReference type="NCBI Taxonomy" id="88233"/>
    <lineage>
        <taxon>Bacteria</taxon>
        <taxon>Bacillati</taxon>
        <taxon>Bacillota</taxon>
        <taxon>Bacilli</taxon>
        <taxon>Lactobacillales</taxon>
        <taxon>Lactobacillaceae</taxon>
        <taxon>Lacticaseibacillus</taxon>
    </lineage>
</organism>
<evidence type="ECO:0000259" key="1">
    <source>
        <dbReference type="Pfam" id="PF13546"/>
    </source>
</evidence>
<dbReference type="InterPro" id="IPR039365">
    <property type="entry name" value="IS701-like"/>
</dbReference>
<reference evidence="2 3" key="1">
    <citation type="submission" date="2019-10" db="EMBL/GenBank/DDBJ databases">
        <title>Genome sequencing of Lactobacillus manihotivorans.</title>
        <authorList>
            <person name="Kim K."/>
        </authorList>
    </citation>
    <scope>NUCLEOTIDE SEQUENCE [LARGE SCALE GENOMIC DNA]</scope>
    <source>
        <strain evidence="2 3">LM010</strain>
    </source>
</reference>